<proteinExistence type="predicted"/>
<keyword evidence="2" id="KW-1185">Reference proteome</keyword>
<keyword evidence="1" id="KW-0540">Nuclease</keyword>
<organism evidence="1 2">
    <name type="scientific">Clostridium sporogenes</name>
    <dbReference type="NCBI Taxonomy" id="1509"/>
    <lineage>
        <taxon>Bacteria</taxon>
        <taxon>Bacillati</taxon>
        <taxon>Bacillota</taxon>
        <taxon>Clostridia</taxon>
        <taxon>Eubacteriales</taxon>
        <taxon>Clostridiaceae</taxon>
        <taxon>Clostridium</taxon>
    </lineage>
</organism>
<comment type="caution">
    <text evidence="1">The sequence shown here is derived from an EMBL/GenBank/DDBJ whole genome shotgun (WGS) entry which is preliminary data.</text>
</comment>
<sequence>MLFKLCPYCGIKVPYDMEDCINKCKEKRNKLRNKEYDLYNRDKESTKIYRDKRWIKLTGQCKNKFDGLDIYQLYKYNKLIYGELSHHIKEVKEDKKRIYDINNLIYLSNKSHAEIHTAYKKSKEDKLDMQAYLFKIVQKWKEEYK</sequence>
<name>A0ABX4K2D8_CLOSG</name>
<dbReference type="EMBL" id="PDLH01000007">
    <property type="protein sequence ID" value="PHG98892.1"/>
    <property type="molecule type" value="Genomic_DNA"/>
</dbReference>
<dbReference type="GO" id="GO:0004519">
    <property type="term" value="F:endonuclease activity"/>
    <property type="evidence" value="ECO:0007669"/>
    <property type="project" value="UniProtKB-KW"/>
</dbReference>
<keyword evidence="1" id="KW-0255">Endonuclease</keyword>
<evidence type="ECO:0000313" key="2">
    <source>
        <dbReference type="Proteomes" id="UP000223854"/>
    </source>
</evidence>
<evidence type="ECO:0000313" key="1">
    <source>
        <dbReference type="EMBL" id="PHG98892.1"/>
    </source>
</evidence>
<protein>
    <submittedName>
        <fullName evidence="1">Endonuclease</fullName>
    </submittedName>
</protein>
<dbReference type="Proteomes" id="UP000223854">
    <property type="component" value="Unassembled WGS sequence"/>
</dbReference>
<keyword evidence="1" id="KW-0378">Hydrolase</keyword>
<gene>
    <name evidence="1" type="ORF">CRX47_03175</name>
</gene>
<reference evidence="1 2" key="1">
    <citation type="submission" date="2017-09" db="EMBL/GenBank/DDBJ databases">
        <title>FDA dAtabase for Regulatory Grade micrObial Sequences (FDA-ARGOS): Supporting development and validation of Infectious Disease Dx tests.</title>
        <authorList>
            <person name="Kerrigan L."/>
            <person name="Long C."/>
            <person name="Tallon L.J."/>
            <person name="Sadzewicz L."/>
            <person name="Ott S."/>
            <person name="Zhao X."/>
            <person name="Nagaraj S."/>
            <person name="Vavikolanu K."/>
            <person name="Aluvathingal J."/>
            <person name="Nadendla S."/>
            <person name="Sichtig H."/>
        </authorList>
    </citation>
    <scope>NUCLEOTIDE SEQUENCE [LARGE SCALE GENOMIC DNA]</scope>
    <source>
        <strain evidence="1 2">FDAARGOS_423</strain>
    </source>
</reference>
<accession>A0ABX4K2D8</accession>
<dbReference type="RefSeq" id="WP_098926904.1">
    <property type="nucleotide sequence ID" value="NZ_CBCRVC010000006.1"/>
</dbReference>